<comment type="caution">
    <text evidence="1">The sequence shown here is derived from an EMBL/GenBank/DDBJ whole genome shotgun (WGS) entry which is preliminary data.</text>
</comment>
<dbReference type="OrthoDB" id="2873330at2"/>
<protein>
    <submittedName>
        <fullName evidence="1">Uncharacterized protein</fullName>
    </submittedName>
</protein>
<keyword evidence="2" id="KW-1185">Reference proteome</keyword>
<dbReference type="STRING" id="1236971.JCM9152_4278"/>
<name>W4QKU5_9BACI</name>
<evidence type="ECO:0000313" key="1">
    <source>
        <dbReference type="EMBL" id="GAE32716.1"/>
    </source>
</evidence>
<proteinExistence type="predicted"/>
<sequence length="95" mass="11212">MVYNESRRLNKTIKFKKDAENVKNKLEYEIKAHKLGEGKDGTINQLEKFYKEIELMIDSQSFIPSYPRAIVDTWDYSSELGNQLLDLYEVYKKLG</sequence>
<dbReference type="RefSeq" id="WP_035347170.1">
    <property type="nucleotide sequence ID" value="NZ_BAUU01000046.1"/>
</dbReference>
<accession>W4QKU5</accession>
<dbReference type="EMBL" id="BAUU01000046">
    <property type="protein sequence ID" value="GAE32716.1"/>
    <property type="molecule type" value="Genomic_DNA"/>
</dbReference>
<reference evidence="1" key="1">
    <citation type="journal article" date="2014" name="Genome Announc.">
        <title>Draft Genome Sequences of Three Alkaliphilic Bacillus Strains, Bacillus wakoensis JCM 9140T, Bacillus akibai JCM 9157T, and Bacillus hemicellulosilyticus JCM 9152T.</title>
        <authorList>
            <person name="Yuki M."/>
            <person name="Oshima K."/>
            <person name="Suda W."/>
            <person name="Oshida Y."/>
            <person name="Kitamura K."/>
            <person name="Iida T."/>
            <person name="Hattori M."/>
            <person name="Ohkuma M."/>
        </authorList>
    </citation>
    <scope>NUCLEOTIDE SEQUENCE [LARGE SCALE GENOMIC DNA]</scope>
    <source>
        <strain evidence="1">JCM 9152</strain>
    </source>
</reference>
<dbReference type="AlphaFoldDB" id="W4QKU5"/>
<evidence type="ECO:0000313" key="2">
    <source>
        <dbReference type="Proteomes" id="UP000018895"/>
    </source>
</evidence>
<gene>
    <name evidence="1" type="ORF">JCM9152_4278</name>
</gene>
<organism evidence="1 2">
    <name type="scientific">Halalkalibacter hemicellulosilyticusJCM 9152</name>
    <dbReference type="NCBI Taxonomy" id="1236971"/>
    <lineage>
        <taxon>Bacteria</taxon>
        <taxon>Bacillati</taxon>
        <taxon>Bacillota</taxon>
        <taxon>Bacilli</taxon>
        <taxon>Bacillales</taxon>
        <taxon>Bacillaceae</taxon>
        <taxon>Halalkalibacter</taxon>
    </lineage>
</organism>
<dbReference type="Proteomes" id="UP000018895">
    <property type="component" value="Unassembled WGS sequence"/>
</dbReference>